<evidence type="ECO:0000313" key="2">
    <source>
        <dbReference type="EMBL" id="GJT99410.1"/>
    </source>
</evidence>
<reference evidence="2" key="1">
    <citation type="journal article" date="2022" name="Int. J. Mol. Sci.">
        <title>Draft Genome of Tanacetum Coccineum: Genomic Comparison of Closely Related Tanacetum-Family Plants.</title>
        <authorList>
            <person name="Yamashiro T."/>
            <person name="Shiraishi A."/>
            <person name="Nakayama K."/>
            <person name="Satake H."/>
        </authorList>
    </citation>
    <scope>NUCLEOTIDE SEQUENCE</scope>
</reference>
<protein>
    <submittedName>
        <fullName evidence="2">Uncharacterized protein</fullName>
    </submittedName>
</protein>
<evidence type="ECO:0000313" key="3">
    <source>
        <dbReference type="Proteomes" id="UP001151760"/>
    </source>
</evidence>
<sequence length="141" mass="15559">MMMIRILFNDECLRIVGKELEEDAGEFWSSFSGVNVVMLHDDNEGEIVRQIIAPGKSLPSLAPHSTPRGAWRHKILLLSIITFLALSEATSRFPKEVSWEQMLPKKLPTPSSAPSRGTNTVTSSHTTAETERSLPSADGKV</sequence>
<evidence type="ECO:0000256" key="1">
    <source>
        <dbReference type="SAM" id="MobiDB-lite"/>
    </source>
</evidence>
<dbReference type="Proteomes" id="UP001151760">
    <property type="component" value="Unassembled WGS sequence"/>
</dbReference>
<organism evidence="2 3">
    <name type="scientific">Tanacetum coccineum</name>
    <dbReference type="NCBI Taxonomy" id="301880"/>
    <lineage>
        <taxon>Eukaryota</taxon>
        <taxon>Viridiplantae</taxon>
        <taxon>Streptophyta</taxon>
        <taxon>Embryophyta</taxon>
        <taxon>Tracheophyta</taxon>
        <taxon>Spermatophyta</taxon>
        <taxon>Magnoliopsida</taxon>
        <taxon>eudicotyledons</taxon>
        <taxon>Gunneridae</taxon>
        <taxon>Pentapetalae</taxon>
        <taxon>asterids</taxon>
        <taxon>campanulids</taxon>
        <taxon>Asterales</taxon>
        <taxon>Asteraceae</taxon>
        <taxon>Asteroideae</taxon>
        <taxon>Anthemideae</taxon>
        <taxon>Anthemidinae</taxon>
        <taxon>Tanacetum</taxon>
    </lineage>
</organism>
<accession>A0ABQ5IGX4</accession>
<dbReference type="EMBL" id="BQNB010020769">
    <property type="protein sequence ID" value="GJT99410.1"/>
    <property type="molecule type" value="Genomic_DNA"/>
</dbReference>
<reference evidence="2" key="2">
    <citation type="submission" date="2022-01" db="EMBL/GenBank/DDBJ databases">
        <authorList>
            <person name="Yamashiro T."/>
            <person name="Shiraishi A."/>
            <person name="Satake H."/>
            <person name="Nakayama K."/>
        </authorList>
    </citation>
    <scope>NUCLEOTIDE SEQUENCE</scope>
</reference>
<comment type="caution">
    <text evidence="2">The sequence shown here is derived from an EMBL/GenBank/DDBJ whole genome shotgun (WGS) entry which is preliminary data.</text>
</comment>
<proteinExistence type="predicted"/>
<feature type="region of interest" description="Disordered" evidence="1">
    <location>
        <begin position="103"/>
        <end position="141"/>
    </location>
</feature>
<feature type="compositionally biased region" description="Polar residues" evidence="1">
    <location>
        <begin position="109"/>
        <end position="127"/>
    </location>
</feature>
<gene>
    <name evidence="2" type="ORF">Tco_1109749</name>
</gene>
<name>A0ABQ5IGX4_9ASTR</name>
<keyword evidence="3" id="KW-1185">Reference proteome</keyword>